<feature type="transmembrane region" description="Helical" evidence="7">
    <location>
        <begin position="127"/>
        <end position="149"/>
    </location>
</feature>
<dbReference type="Pfam" id="PF20684">
    <property type="entry name" value="Fung_rhodopsin"/>
    <property type="match status" value="1"/>
</dbReference>
<dbReference type="AlphaFoldDB" id="A0A7C8R1Z9"/>
<feature type="region of interest" description="Disordered" evidence="6">
    <location>
        <begin position="273"/>
        <end position="296"/>
    </location>
</feature>
<dbReference type="GO" id="GO:0016020">
    <property type="term" value="C:membrane"/>
    <property type="evidence" value="ECO:0007669"/>
    <property type="project" value="UniProtKB-SubCell"/>
</dbReference>
<keyword evidence="3 7" id="KW-1133">Transmembrane helix</keyword>
<evidence type="ECO:0000256" key="3">
    <source>
        <dbReference type="ARBA" id="ARBA00022989"/>
    </source>
</evidence>
<feature type="transmembrane region" description="Helical" evidence="7">
    <location>
        <begin position="179"/>
        <end position="197"/>
    </location>
</feature>
<feature type="transmembrane region" description="Helical" evidence="7">
    <location>
        <begin position="39"/>
        <end position="60"/>
    </location>
</feature>
<keyword evidence="4 7" id="KW-0472">Membrane</keyword>
<protein>
    <recommendedName>
        <fullName evidence="8">Rhodopsin domain-containing protein</fullName>
    </recommendedName>
</protein>
<evidence type="ECO:0000256" key="5">
    <source>
        <dbReference type="ARBA" id="ARBA00038359"/>
    </source>
</evidence>
<accession>A0A7C8R1Z9</accession>
<name>A0A7C8R1Z9_ORBOL</name>
<evidence type="ECO:0000259" key="8">
    <source>
        <dbReference type="Pfam" id="PF20684"/>
    </source>
</evidence>
<feature type="region of interest" description="Disordered" evidence="6">
    <location>
        <begin position="350"/>
        <end position="370"/>
    </location>
</feature>
<sequence>MSGGNDPSSLWVCNGLAFLLFLLRLGFRKYRQEKFNLGDLWTALAAVFMIVRVVCQHFILKYGTVTTITPEERANWNFTKDELDKIILSSKLNLPGRFSLTTLLWCLKLTVLDFLRRIIRRMAWEKPIIWAFSITLAITYIAASVAVFIECRPFELWWQVDPDPGTCVQGNLWLITYEIGNMITDVMLIAVPFPLVFKAKIPLARRLQLCGLFSLGFFLVAICVPRLIQGTNHSRVQLSRTLWASIETLFAGIVAMVPTIYVLYRRGDESSYYLSSTGPKSGLTGGTGGKSHIRSHVPPNSTIISTHCAREEDHELEDLERGDAQSDNTSIKGILVKTTIQTIGNRVETVFKHPNPKRESNAPPPRTDSVEDDWLLSTKRRVAKCLTYGTTPKEQEAAAQILKQLNTESLWRSYLDRFPSTDLAFGLRGFRPSPDEFDSEWIFGLIELYLQNSTQSNAWVDYMIERSVKVWLTNLKNHLWEDQTKASGSELNDQWLDRLDLVEKQSSYRIRPEPNDKFSILHRISSCYPYEMKVGSILISEKHRFTVAKSQHHYYWRDDLNAPSITNPYAQGSPGKFPEYVISMLDKYYLHQHPYVQTPYGRLEIEEAVAVLEKCYQRPEDLGSASKPATST</sequence>
<evidence type="ECO:0000256" key="2">
    <source>
        <dbReference type="ARBA" id="ARBA00022692"/>
    </source>
</evidence>
<evidence type="ECO:0000313" key="9">
    <source>
        <dbReference type="EMBL" id="KAF3231102.1"/>
    </source>
</evidence>
<evidence type="ECO:0000256" key="1">
    <source>
        <dbReference type="ARBA" id="ARBA00004141"/>
    </source>
</evidence>
<evidence type="ECO:0000256" key="6">
    <source>
        <dbReference type="SAM" id="MobiDB-lite"/>
    </source>
</evidence>
<comment type="subcellular location">
    <subcellularLocation>
        <location evidence="1">Membrane</location>
        <topology evidence="1">Multi-pass membrane protein</topology>
    </subcellularLocation>
</comment>
<feature type="transmembrane region" description="Helical" evidence="7">
    <location>
        <begin position="98"/>
        <end position="115"/>
    </location>
</feature>
<dbReference type="InterPro" id="IPR049326">
    <property type="entry name" value="Rhodopsin_dom_fungi"/>
</dbReference>
<feature type="domain" description="Rhodopsin" evidence="8">
    <location>
        <begin position="23"/>
        <end position="265"/>
    </location>
</feature>
<evidence type="ECO:0000313" key="10">
    <source>
        <dbReference type="Proteomes" id="UP000483672"/>
    </source>
</evidence>
<feature type="transmembrane region" description="Helical" evidence="7">
    <location>
        <begin position="209"/>
        <end position="228"/>
    </location>
</feature>
<dbReference type="PANTHER" id="PTHR33048:SF166">
    <property type="entry name" value="PTH11-LIKE INTEGRAL MEMBRANE PROTEIN"/>
    <property type="match status" value="1"/>
</dbReference>
<dbReference type="PANTHER" id="PTHR33048">
    <property type="entry name" value="PTH11-LIKE INTEGRAL MEMBRANE PROTEIN (AFU_ORTHOLOGUE AFUA_5G11245)"/>
    <property type="match status" value="1"/>
</dbReference>
<gene>
    <name evidence="9" type="ORF">TWF191_007823</name>
</gene>
<evidence type="ECO:0000256" key="7">
    <source>
        <dbReference type="SAM" id="Phobius"/>
    </source>
</evidence>
<dbReference type="Proteomes" id="UP000483672">
    <property type="component" value="Unassembled WGS sequence"/>
</dbReference>
<keyword evidence="2 7" id="KW-0812">Transmembrane</keyword>
<comment type="caution">
    <text evidence="9">The sequence shown here is derived from an EMBL/GenBank/DDBJ whole genome shotgun (WGS) entry which is preliminary data.</text>
</comment>
<comment type="similarity">
    <text evidence="5">Belongs to the SAT4 family.</text>
</comment>
<dbReference type="EMBL" id="WIPF01000005">
    <property type="protein sequence ID" value="KAF3231102.1"/>
    <property type="molecule type" value="Genomic_DNA"/>
</dbReference>
<dbReference type="InterPro" id="IPR052337">
    <property type="entry name" value="SAT4-like"/>
</dbReference>
<feature type="transmembrane region" description="Helical" evidence="7">
    <location>
        <begin position="240"/>
        <end position="264"/>
    </location>
</feature>
<feature type="transmembrane region" description="Helical" evidence="7">
    <location>
        <begin position="6"/>
        <end position="27"/>
    </location>
</feature>
<proteinExistence type="inferred from homology"/>
<organism evidence="9 10">
    <name type="scientific">Orbilia oligospora</name>
    <name type="common">Nematode-trapping fungus</name>
    <name type="synonym">Arthrobotrys oligospora</name>
    <dbReference type="NCBI Taxonomy" id="2813651"/>
    <lineage>
        <taxon>Eukaryota</taxon>
        <taxon>Fungi</taxon>
        <taxon>Dikarya</taxon>
        <taxon>Ascomycota</taxon>
        <taxon>Pezizomycotina</taxon>
        <taxon>Orbiliomycetes</taxon>
        <taxon>Orbiliales</taxon>
        <taxon>Orbiliaceae</taxon>
        <taxon>Orbilia</taxon>
    </lineage>
</organism>
<evidence type="ECO:0000256" key="4">
    <source>
        <dbReference type="ARBA" id="ARBA00023136"/>
    </source>
</evidence>
<reference evidence="9 10" key="1">
    <citation type="submission" date="2019-06" db="EMBL/GenBank/DDBJ databases">
        <authorList>
            <person name="Palmer J.M."/>
        </authorList>
    </citation>
    <scope>NUCLEOTIDE SEQUENCE [LARGE SCALE GENOMIC DNA]</scope>
    <source>
        <strain evidence="9 10">TWF191</strain>
    </source>
</reference>